<evidence type="ECO:0000259" key="2">
    <source>
        <dbReference type="Pfam" id="PF00561"/>
    </source>
</evidence>
<dbReference type="PANTHER" id="PTHR43689:SF1">
    <property type="entry name" value="ALPHA_BETA-HYDROLASES SUPERFAMILY PROTEIN"/>
    <property type="match status" value="1"/>
</dbReference>
<dbReference type="OrthoDB" id="19657at2759"/>
<accession>A0A8T0GML6</accession>
<feature type="compositionally biased region" description="Low complexity" evidence="1">
    <location>
        <begin position="45"/>
        <end position="59"/>
    </location>
</feature>
<organism evidence="3 4">
    <name type="scientific">Ceratodon purpureus</name>
    <name type="common">Fire moss</name>
    <name type="synonym">Dicranum purpureum</name>
    <dbReference type="NCBI Taxonomy" id="3225"/>
    <lineage>
        <taxon>Eukaryota</taxon>
        <taxon>Viridiplantae</taxon>
        <taxon>Streptophyta</taxon>
        <taxon>Embryophyta</taxon>
        <taxon>Bryophyta</taxon>
        <taxon>Bryophytina</taxon>
        <taxon>Bryopsida</taxon>
        <taxon>Dicranidae</taxon>
        <taxon>Pseudoditrichales</taxon>
        <taxon>Ditrichaceae</taxon>
        <taxon>Ceratodon</taxon>
    </lineage>
</organism>
<dbReference type="Gene3D" id="3.40.50.1820">
    <property type="entry name" value="alpha/beta hydrolase"/>
    <property type="match status" value="1"/>
</dbReference>
<evidence type="ECO:0000313" key="4">
    <source>
        <dbReference type="Proteomes" id="UP000822688"/>
    </source>
</evidence>
<feature type="domain" description="AB hydrolase-1" evidence="2">
    <location>
        <begin position="134"/>
        <end position="468"/>
    </location>
</feature>
<dbReference type="InterPro" id="IPR029058">
    <property type="entry name" value="AB_hydrolase_fold"/>
</dbReference>
<feature type="region of interest" description="Disordered" evidence="1">
    <location>
        <begin position="45"/>
        <end position="67"/>
    </location>
</feature>
<dbReference type="InterPro" id="IPR000073">
    <property type="entry name" value="AB_hydrolase_1"/>
</dbReference>
<dbReference type="EMBL" id="CM026431">
    <property type="protein sequence ID" value="KAG0560203.1"/>
    <property type="molecule type" value="Genomic_DNA"/>
</dbReference>
<evidence type="ECO:0000256" key="1">
    <source>
        <dbReference type="SAM" id="MobiDB-lite"/>
    </source>
</evidence>
<proteinExistence type="predicted"/>
<dbReference type="SUPFAM" id="SSF53474">
    <property type="entry name" value="alpha/beta-Hydrolases"/>
    <property type="match status" value="1"/>
</dbReference>
<reference evidence="3" key="1">
    <citation type="submission" date="2020-06" db="EMBL/GenBank/DDBJ databases">
        <title>WGS assembly of Ceratodon purpureus strain R40.</title>
        <authorList>
            <person name="Carey S.B."/>
            <person name="Jenkins J."/>
            <person name="Shu S."/>
            <person name="Lovell J.T."/>
            <person name="Sreedasyam A."/>
            <person name="Maumus F."/>
            <person name="Tiley G.P."/>
            <person name="Fernandez-Pozo N."/>
            <person name="Barry K."/>
            <person name="Chen C."/>
            <person name="Wang M."/>
            <person name="Lipzen A."/>
            <person name="Daum C."/>
            <person name="Saski C.A."/>
            <person name="Payton A.C."/>
            <person name="Mcbreen J.C."/>
            <person name="Conrad R.E."/>
            <person name="Kollar L.M."/>
            <person name="Olsson S."/>
            <person name="Huttunen S."/>
            <person name="Landis J.B."/>
            <person name="Wickett N.J."/>
            <person name="Johnson M.G."/>
            <person name="Rensing S.A."/>
            <person name="Grimwood J."/>
            <person name="Schmutz J."/>
            <person name="Mcdaniel S.F."/>
        </authorList>
    </citation>
    <scope>NUCLEOTIDE SEQUENCE</scope>
    <source>
        <strain evidence="3">R40</strain>
    </source>
</reference>
<dbReference type="PANTHER" id="PTHR43689">
    <property type="entry name" value="HYDROLASE"/>
    <property type="match status" value="1"/>
</dbReference>
<dbReference type="Proteomes" id="UP000822688">
    <property type="component" value="Chromosome 10"/>
</dbReference>
<dbReference type="AlphaFoldDB" id="A0A8T0GML6"/>
<sequence>MAMASTLFRFPCQGASSCVGRAHVWVRCAARRRVVASYAADAASFSSDSSSTPKLPSSAPKRRSVAGVDQENLVDPWLLADRDSRFAEFFGVPIHYKIAQPPSDDEVAETRAASISPEKANGALPARKANAPAVLLHGFGASLFSWQRVLKPLAAILGSSVVAFDRPAFGLTGRPKLNFGEAKETRGPNPYTLEFSAKATLTFVEFLHAQQVILIGHSAGSLVALQAYLDAPEKVAAMILIAPAIAVPIIMEEVKKATTAPNPGEDKTVGREDLRSDKKLRLTDIVSSVRDAIWWVLVRVFKVLQIIKAAVQALFQSILPEKFVARVESAIRDTRERLVTAAIRSWPATWAVRVIMDRFGTRGVRMAWYDPEKADEDVLQGYTKPLQCKDWERALLEFALAMAVNPAADMKSKESLGKRLKEVTCPVLVVTGDTDRLVPAWNARRLASALPNAEFELVKRCGHLPQEETPDELLSIIERFLAKTFSSDSISKPLPVPT</sequence>
<dbReference type="GO" id="GO:0009941">
    <property type="term" value="C:chloroplast envelope"/>
    <property type="evidence" value="ECO:0007669"/>
    <property type="project" value="TreeGrafter"/>
</dbReference>
<protein>
    <recommendedName>
        <fullName evidence="2">AB hydrolase-1 domain-containing protein</fullName>
    </recommendedName>
</protein>
<name>A0A8T0GML6_CERPU</name>
<evidence type="ECO:0000313" key="3">
    <source>
        <dbReference type="EMBL" id="KAG0560203.1"/>
    </source>
</evidence>
<gene>
    <name evidence="3" type="ORF">KC19_10G161800</name>
</gene>
<comment type="caution">
    <text evidence="3">The sequence shown here is derived from an EMBL/GenBank/DDBJ whole genome shotgun (WGS) entry which is preliminary data.</text>
</comment>
<dbReference type="Pfam" id="PF00561">
    <property type="entry name" value="Abhydrolase_1"/>
    <property type="match status" value="1"/>
</dbReference>
<keyword evidence="4" id="KW-1185">Reference proteome</keyword>